<proteinExistence type="predicted"/>
<name>A0ABX9BVL6_9BURK</name>
<dbReference type="Proteomes" id="UP000248631">
    <property type="component" value="Unassembled WGS sequence"/>
</dbReference>
<evidence type="ECO:0008006" key="3">
    <source>
        <dbReference type="Google" id="ProtNLM"/>
    </source>
</evidence>
<evidence type="ECO:0000313" key="1">
    <source>
        <dbReference type="EMBL" id="RAM61661.1"/>
    </source>
</evidence>
<reference evidence="1 2" key="1">
    <citation type="submission" date="2014-12" db="EMBL/GenBank/DDBJ databases">
        <title>Complete genome sequence of Herbaspirillum rubrisubalbicans Os38.</title>
        <authorList>
            <person name="Chen M."/>
            <person name="An Q."/>
        </authorList>
    </citation>
    <scope>NUCLEOTIDE SEQUENCE [LARGE SCALE GENOMIC DNA]</scope>
    <source>
        <strain evidence="1 2">Os38</strain>
    </source>
</reference>
<organism evidence="1 2">
    <name type="scientific">Herbaspirillum rubrisubalbicans</name>
    <dbReference type="NCBI Taxonomy" id="80842"/>
    <lineage>
        <taxon>Bacteria</taxon>
        <taxon>Pseudomonadati</taxon>
        <taxon>Pseudomonadota</taxon>
        <taxon>Betaproteobacteria</taxon>
        <taxon>Burkholderiales</taxon>
        <taxon>Oxalobacteraceae</taxon>
        <taxon>Herbaspirillum</taxon>
    </lineage>
</organism>
<comment type="caution">
    <text evidence="1">The sequence shown here is derived from an EMBL/GenBank/DDBJ whole genome shotgun (WGS) entry which is preliminary data.</text>
</comment>
<accession>A0ABX9BVL6</accession>
<keyword evidence="2" id="KW-1185">Reference proteome</keyword>
<gene>
    <name evidence="1" type="ORF">RB24_24480</name>
</gene>
<dbReference type="EMBL" id="JUGD01000035">
    <property type="protein sequence ID" value="RAM61661.1"/>
    <property type="molecule type" value="Genomic_DNA"/>
</dbReference>
<protein>
    <recommendedName>
        <fullName evidence="3">Secreted protein</fullName>
    </recommendedName>
</protein>
<sequence>MACARAFWAIVYYVNLLIIKRAKIVDGTLSSFMVALDNPRLSGEIAIPSKLSRSCCAIKARRHTQFRLGRVLLQPGLSAVKIDYQVYHAEVVFLFREVVTVDLKSIWRH</sequence>
<evidence type="ECO:0000313" key="2">
    <source>
        <dbReference type="Proteomes" id="UP000248631"/>
    </source>
</evidence>